<evidence type="ECO:0000313" key="1">
    <source>
        <dbReference type="EMBL" id="CAJ2652745.1"/>
    </source>
</evidence>
<name>A0ACB0K770_TRIPR</name>
<sequence>MGRQKGEGARTKARPSSSSLAASLLSSAPSSAAAASVGFGGFVGSSRLDPSPSTEDSLPLADVDGEIAVHLKRLGRKDSTTKLKALSALSSLLQQKSAKEIVPIIPQWAFEYKKLLLDYNREVRRATHDTMTTLVTSVGRDLAPHLKTLMGPWWFAQFDPASEVSQAAKRSLQAIFPAQEKRLDALILCTTEIFMYLEENLKLTPQSLSDKAVAKDELEEMYQQVISSTLLALAALLDVLIFPQQEQPAFENTTTEPKHASKARVAAVSFGEKLLTDHKHFLDFLKSQRPTIRSATYTVLKSFIKNMPHAITEGNIKSLAGAILGAFNEKDPSCHPSMWDVILLFSRRFPGGWSSLNVQKNILNPFWNFLRNGCFGSQQVSYPALVLFLDSVPPKAVSGDKFFLEFFKNLWVGRKTFLSADRLAFFQAFKECFHWSLKNASRYNDGEDSISHFRVTLVDNIVVKLIWRDFLTTGSSKGYDIINTGKESDSSEKNVSHSKKADMLNTKCSKPYLQELGKCFVEILLGIHISDSNLLSVFTVEIEDNCMSVLQQAGNVEIVEQIILFMLLLEQHAVMNGATWPLAYIVGPMLAKSFSFIRSSDSPDTVKLLSVAVSIFGPQKMVQEVFNQKRGHCTNQLSYGGDELLEAEDFLQIFKNTFVPWCLQPNSFSTNARLDLLLALLDDEHFSEQWSFIVNYVISQNNSGCPAGLVNSDLAAMLAMLLEKARDESMKRKARDGSSYRPGTNAEDWHHECLDSCAITVSHSLPPHSTSHVQLICSLLGGLTEGRSIPFLSRNALNLIYEEILRKLVSFIQDSSFSWVHDAAFVLSNDAEISVDHDSSLNIVEMAKFSLEILDGSFFCLKTLDREGGIVSGILSAIFVIEWECNLSKALEYSLDDKSMTKAKDRQSFGEYVCAFHNKINGHFLKSLCRDNCRRMLNFLIQSVKSAIFVEDRLVNDGITSLCCTWVLEVLERVCVDESDELNLLHQLLSKDERWPVFVVQKFSSTKAPGHQKFVALINKLIQKIGIDRVFAGCAMSDSPMLERNQVIASSAWLAAEILCTWRWPENGAMSSFLPSLSAYAKKSDSLHESLLDGVLSILLDGSLIYEGDSTKSSVSMWPVPADEMEGIEEPFLRALISFLSTLFKENIWGIKKASYLIELLVNKLFIGEEVNTNCLKILPLLISVLLEPFYGYVQPGKDVQPCSIEENFVQNIIIDWLERALKLPPLVTWKTGQDMEGWLQLVIACYPFSAMGGPQALKPARSISPDERKLLYELFLKQRLVAGGSAMTNQLPVVQMLLSKLMVVSVGYCWNEFNEDDWDFLLSNLRSWIQSVVVMMEDVAENVNGLVDVSSGNSDVTCTKIEKIISISDPFPLKISQNALLSFSLFLKHYKHQQTENGDDLNTMKTEKLDSAKDRIIEGILRLLFCTGLSEAVANAYCKEAASVIASSRVTHTSFWEFIASAVLNSSSQARDRAVKSISFWGLSKGAISSLYAILFTSRPIPLLQFAAYFVLSTEPVLSMSVLEDSPFNADINAASDQDSSRFDASIEEKVCLKEEISYMVERTPHEVLEMDLLADQRVNVFLAWSLLISRLWSLPSSSSDRERLIQYIQDSATPVILDCLFQHIPVEISMIQSLKKKDPELSGGLTKAASAATQATTTGSLLFSVESLWPIDSEKLSALAGAIYGLMLHVLPAYVRGWYNDLRDRNTSTAIESFTRTCCSPPLIANELSQIKKANFRDENFSVSVSKSANEVVATYTKDETGMDLVIRLPASYPLRPVDVDCTRSLGISEIKQRKWLMSMMLFVRNQNGALAEAIGIWKRNFDKEFEGVEECPICYSVIHTTNHGLPRLACRTCKHKFHSACLYKWFSTSHKSSCPLCQSPF</sequence>
<evidence type="ECO:0000313" key="2">
    <source>
        <dbReference type="Proteomes" id="UP001177021"/>
    </source>
</evidence>
<gene>
    <name evidence="1" type="ORF">MILVUS5_LOCUS20187</name>
</gene>
<organism evidence="1 2">
    <name type="scientific">Trifolium pratense</name>
    <name type="common">Red clover</name>
    <dbReference type="NCBI Taxonomy" id="57577"/>
    <lineage>
        <taxon>Eukaryota</taxon>
        <taxon>Viridiplantae</taxon>
        <taxon>Streptophyta</taxon>
        <taxon>Embryophyta</taxon>
        <taxon>Tracheophyta</taxon>
        <taxon>Spermatophyta</taxon>
        <taxon>Magnoliopsida</taxon>
        <taxon>eudicotyledons</taxon>
        <taxon>Gunneridae</taxon>
        <taxon>Pentapetalae</taxon>
        <taxon>rosids</taxon>
        <taxon>fabids</taxon>
        <taxon>Fabales</taxon>
        <taxon>Fabaceae</taxon>
        <taxon>Papilionoideae</taxon>
        <taxon>50 kb inversion clade</taxon>
        <taxon>NPAAA clade</taxon>
        <taxon>Hologalegina</taxon>
        <taxon>IRL clade</taxon>
        <taxon>Trifolieae</taxon>
        <taxon>Trifolium</taxon>
    </lineage>
</organism>
<dbReference type="EMBL" id="CASHSV030000206">
    <property type="protein sequence ID" value="CAJ2652745.1"/>
    <property type="molecule type" value="Genomic_DNA"/>
</dbReference>
<reference evidence="1" key="1">
    <citation type="submission" date="2023-10" db="EMBL/GenBank/DDBJ databases">
        <authorList>
            <person name="Rodriguez Cubillos JULIANA M."/>
            <person name="De Vega J."/>
        </authorList>
    </citation>
    <scope>NUCLEOTIDE SEQUENCE</scope>
</reference>
<keyword evidence="2" id="KW-1185">Reference proteome</keyword>
<protein>
    <submittedName>
        <fullName evidence="1">Uncharacterized protein</fullName>
    </submittedName>
</protein>
<comment type="caution">
    <text evidence="1">The sequence shown here is derived from an EMBL/GenBank/DDBJ whole genome shotgun (WGS) entry which is preliminary data.</text>
</comment>
<dbReference type="Proteomes" id="UP001177021">
    <property type="component" value="Unassembled WGS sequence"/>
</dbReference>
<proteinExistence type="predicted"/>
<accession>A0ACB0K770</accession>